<evidence type="ECO:0000256" key="2">
    <source>
        <dbReference type="SAM" id="MobiDB-lite"/>
    </source>
</evidence>
<evidence type="ECO:0000256" key="1">
    <source>
        <dbReference type="ARBA" id="ARBA00009005"/>
    </source>
</evidence>
<reference evidence="4 5" key="1">
    <citation type="submission" date="2014-04" db="EMBL/GenBank/DDBJ databases">
        <authorList>
            <consortium name="DOE Joint Genome Institute"/>
            <person name="Kuo A."/>
            <person name="Zuccaro A."/>
            <person name="Kohler A."/>
            <person name="Nagy L.G."/>
            <person name="Floudas D."/>
            <person name="Copeland A."/>
            <person name="Barry K.W."/>
            <person name="Cichocki N."/>
            <person name="Veneault-Fourrey C."/>
            <person name="LaButti K."/>
            <person name="Lindquist E.A."/>
            <person name="Lipzen A."/>
            <person name="Lundell T."/>
            <person name="Morin E."/>
            <person name="Murat C."/>
            <person name="Sun H."/>
            <person name="Tunlid A."/>
            <person name="Henrissat B."/>
            <person name="Grigoriev I.V."/>
            <person name="Hibbett D.S."/>
            <person name="Martin F."/>
            <person name="Nordberg H.P."/>
            <person name="Cantor M.N."/>
            <person name="Hua S.X."/>
        </authorList>
    </citation>
    <scope>NUCLEOTIDE SEQUENCE [LARGE SCALE GENOMIC DNA]</scope>
    <source>
        <strain evidence="4 5">MAFF 305830</strain>
    </source>
</reference>
<sequence length="634" mass="70208">MVRWLSLKSLFTSCIPPSSSRPNRQKQAKSREEPDRAHGAKPMSELGATDIGPPTLPPIVPTELTMHVLPPSPPAASENPRAGVPTTPKIDPHGLSPKRPLPLRTTVPKQIPTRLKDVYTREDIVIEEPNVQEHSNGPSGRKPRSKALLIGVHYTNQNPDTPWGPLETPGDDVKKMRRLLQSRGYTEFRTLVDTNDPERDGMPTDEGIRQGLHWLIDDAQPGDRLFLHYAGHGDQVETEESSESDGQNEAIVPFTPYNTPEKLIIDNELHTILVKPLPAGCTLIALFDCCHSGTMLDLKHDFPRYRLTRRNLKARWVKDWTRVRRCTFLHSPKFTPQLMCCLVAHPIRLARSLPAMVRKRNSTPASQAQASPKTPTRKGTFNPLRLPHTVNSLPRTPPPTARSPQSQSTYQSEDTSTTNEVLVLPQAAFVDEPRGNSASSHRSTTESSMQITVSTPHAGMHTPPPTSAVFASMGAELRWIPGEQPVTTTPMSARFDHEQIAAPPIVRDFQTHPKQRAFSQIKALTFEEQEQTKAAVIAISACLDEEDAIDINKTGGLLTSTFVQCMSEPAHRDGLSLGNMIAYLAECFKSRTKEMHEGHPLGRDGKCDCGLPLIAPKPLVTSSIKLMHDTHIVL</sequence>
<dbReference type="AlphaFoldDB" id="A0A0C3AVW9"/>
<feature type="domain" description="Peptidase C14 caspase" evidence="3">
    <location>
        <begin position="145"/>
        <end position="582"/>
    </location>
</feature>
<dbReference type="Proteomes" id="UP000054097">
    <property type="component" value="Unassembled WGS sequence"/>
</dbReference>
<dbReference type="GO" id="GO:0005737">
    <property type="term" value="C:cytoplasm"/>
    <property type="evidence" value="ECO:0007669"/>
    <property type="project" value="TreeGrafter"/>
</dbReference>
<dbReference type="PANTHER" id="PTHR48104">
    <property type="entry name" value="METACASPASE-4"/>
    <property type="match status" value="1"/>
</dbReference>
<dbReference type="GO" id="GO:0006508">
    <property type="term" value="P:proteolysis"/>
    <property type="evidence" value="ECO:0007669"/>
    <property type="project" value="InterPro"/>
</dbReference>
<feature type="compositionally biased region" description="Polar residues" evidence="2">
    <location>
        <begin position="362"/>
        <end position="379"/>
    </location>
</feature>
<evidence type="ECO:0000313" key="5">
    <source>
        <dbReference type="Proteomes" id="UP000054097"/>
    </source>
</evidence>
<evidence type="ECO:0000313" key="4">
    <source>
        <dbReference type="EMBL" id="KIM28670.1"/>
    </source>
</evidence>
<feature type="compositionally biased region" description="Polar residues" evidence="2">
    <location>
        <begin position="13"/>
        <end position="22"/>
    </location>
</feature>
<accession>A0A0C3AVW9</accession>
<dbReference type="EMBL" id="KN824291">
    <property type="protein sequence ID" value="KIM28670.1"/>
    <property type="molecule type" value="Genomic_DNA"/>
</dbReference>
<proteinExistence type="inferred from homology"/>
<comment type="similarity">
    <text evidence="1">Belongs to the peptidase C14B family.</text>
</comment>
<protein>
    <recommendedName>
        <fullName evidence="3">Peptidase C14 caspase domain-containing protein</fullName>
    </recommendedName>
</protein>
<feature type="region of interest" description="Disordered" evidence="2">
    <location>
        <begin position="13"/>
        <end position="105"/>
    </location>
</feature>
<dbReference type="Pfam" id="PF00656">
    <property type="entry name" value="Peptidase_C14"/>
    <property type="match status" value="1"/>
</dbReference>
<dbReference type="InterPro" id="IPR050452">
    <property type="entry name" value="Metacaspase"/>
</dbReference>
<reference evidence="5" key="2">
    <citation type="submission" date="2015-01" db="EMBL/GenBank/DDBJ databases">
        <title>Evolutionary Origins and Diversification of the Mycorrhizal Mutualists.</title>
        <authorList>
            <consortium name="DOE Joint Genome Institute"/>
            <consortium name="Mycorrhizal Genomics Consortium"/>
            <person name="Kohler A."/>
            <person name="Kuo A."/>
            <person name="Nagy L.G."/>
            <person name="Floudas D."/>
            <person name="Copeland A."/>
            <person name="Barry K.W."/>
            <person name="Cichocki N."/>
            <person name="Veneault-Fourrey C."/>
            <person name="LaButti K."/>
            <person name="Lindquist E.A."/>
            <person name="Lipzen A."/>
            <person name="Lundell T."/>
            <person name="Morin E."/>
            <person name="Murat C."/>
            <person name="Riley R."/>
            <person name="Ohm R."/>
            <person name="Sun H."/>
            <person name="Tunlid A."/>
            <person name="Henrissat B."/>
            <person name="Grigoriev I.V."/>
            <person name="Hibbett D.S."/>
            <person name="Martin F."/>
        </authorList>
    </citation>
    <scope>NUCLEOTIDE SEQUENCE [LARGE SCALE GENOMIC DNA]</scope>
    <source>
        <strain evidence="5">MAFF 305830</strain>
    </source>
</reference>
<gene>
    <name evidence="4" type="ORF">M408DRAFT_130949</name>
</gene>
<keyword evidence="5" id="KW-1185">Reference proteome</keyword>
<dbReference type="PANTHER" id="PTHR48104:SF30">
    <property type="entry name" value="METACASPASE-1"/>
    <property type="match status" value="1"/>
</dbReference>
<organism evidence="4 5">
    <name type="scientific">Serendipita vermifera MAFF 305830</name>
    <dbReference type="NCBI Taxonomy" id="933852"/>
    <lineage>
        <taxon>Eukaryota</taxon>
        <taxon>Fungi</taxon>
        <taxon>Dikarya</taxon>
        <taxon>Basidiomycota</taxon>
        <taxon>Agaricomycotina</taxon>
        <taxon>Agaricomycetes</taxon>
        <taxon>Sebacinales</taxon>
        <taxon>Serendipitaceae</taxon>
        <taxon>Serendipita</taxon>
    </lineage>
</organism>
<feature type="compositionally biased region" description="Basic and acidic residues" evidence="2">
    <location>
        <begin position="29"/>
        <end position="38"/>
    </location>
</feature>
<dbReference type="Gene3D" id="3.40.50.12660">
    <property type="match status" value="1"/>
</dbReference>
<name>A0A0C3AVW9_SERVB</name>
<dbReference type="GO" id="GO:0004197">
    <property type="term" value="F:cysteine-type endopeptidase activity"/>
    <property type="evidence" value="ECO:0007669"/>
    <property type="project" value="InterPro"/>
</dbReference>
<feature type="region of interest" description="Disordered" evidence="2">
    <location>
        <begin position="358"/>
        <end position="447"/>
    </location>
</feature>
<feature type="compositionally biased region" description="Low complexity" evidence="2">
    <location>
        <begin position="437"/>
        <end position="447"/>
    </location>
</feature>
<feature type="compositionally biased region" description="Polar residues" evidence="2">
    <location>
        <begin position="402"/>
        <end position="420"/>
    </location>
</feature>
<dbReference type="OrthoDB" id="3223806at2759"/>
<dbReference type="InterPro" id="IPR011600">
    <property type="entry name" value="Pept_C14_caspase"/>
</dbReference>
<evidence type="ECO:0000259" key="3">
    <source>
        <dbReference type="Pfam" id="PF00656"/>
    </source>
</evidence>
<dbReference type="HOGENOM" id="CLU_431586_0_0_1"/>